<feature type="compositionally biased region" description="Low complexity" evidence="1">
    <location>
        <begin position="141"/>
        <end position="153"/>
    </location>
</feature>
<comment type="caution">
    <text evidence="2">The sequence shown here is derived from an EMBL/GenBank/DDBJ whole genome shotgun (WGS) entry which is preliminary data.</text>
</comment>
<dbReference type="AlphaFoldDB" id="A0A8H6VLP3"/>
<gene>
    <name evidence="2" type="ORF">HII31_07338</name>
</gene>
<dbReference type="OrthoDB" id="4502478at2759"/>
<dbReference type="Proteomes" id="UP000660729">
    <property type="component" value="Unassembled WGS sequence"/>
</dbReference>
<name>A0A8H6VLP3_9PEZI</name>
<reference evidence="2" key="1">
    <citation type="submission" date="2020-04" db="EMBL/GenBank/DDBJ databases">
        <title>Draft genome resource of the tomato pathogen Pseudocercospora fuligena.</title>
        <authorList>
            <person name="Zaccaron A."/>
        </authorList>
    </citation>
    <scope>NUCLEOTIDE SEQUENCE</scope>
    <source>
        <strain evidence="2">PF001</strain>
    </source>
</reference>
<proteinExistence type="predicted"/>
<feature type="compositionally biased region" description="Basic and acidic residues" evidence="1">
    <location>
        <begin position="154"/>
        <end position="169"/>
    </location>
</feature>
<organism evidence="2 3">
    <name type="scientific">Pseudocercospora fuligena</name>
    <dbReference type="NCBI Taxonomy" id="685502"/>
    <lineage>
        <taxon>Eukaryota</taxon>
        <taxon>Fungi</taxon>
        <taxon>Dikarya</taxon>
        <taxon>Ascomycota</taxon>
        <taxon>Pezizomycotina</taxon>
        <taxon>Dothideomycetes</taxon>
        <taxon>Dothideomycetidae</taxon>
        <taxon>Mycosphaerellales</taxon>
        <taxon>Mycosphaerellaceae</taxon>
        <taxon>Pseudocercospora</taxon>
    </lineage>
</organism>
<sequence>MNSHAATIMAPPRIAPLAQSESKARFFQRLNFSEDDAGHRDLYAAMKREAVEGRKRLIEQDASDSISGSINQTAMHSEILQIYQQASPNTKAVYDLGRDTDGLEEENWIVRWLLWHAFRYRDTRNNRNRRAPSGTTARGMPPGDDSTTPTDSESSPREQSEASSERETGGGRYYDPVRSQWQNR</sequence>
<protein>
    <submittedName>
        <fullName evidence="2">Uncharacterized protein</fullName>
    </submittedName>
</protein>
<evidence type="ECO:0000313" key="3">
    <source>
        <dbReference type="Proteomes" id="UP000660729"/>
    </source>
</evidence>
<accession>A0A8H6VLP3</accession>
<evidence type="ECO:0000313" key="2">
    <source>
        <dbReference type="EMBL" id="KAF7191315.1"/>
    </source>
</evidence>
<keyword evidence="3" id="KW-1185">Reference proteome</keyword>
<dbReference type="EMBL" id="JABCIY010000158">
    <property type="protein sequence ID" value="KAF7191315.1"/>
    <property type="molecule type" value="Genomic_DNA"/>
</dbReference>
<feature type="region of interest" description="Disordered" evidence="1">
    <location>
        <begin position="125"/>
        <end position="184"/>
    </location>
</feature>
<evidence type="ECO:0000256" key="1">
    <source>
        <dbReference type="SAM" id="MobiDB-lite"/>
    </source>
</evidence>